<evidence type="ECO:0000259" key="6">
    <source>
        <dbReference type="Pfam" id="PF01347"/>
    </source>
</evidence>
<comment type="caution">
    <text evidence="8">The sequence shown here is derived from an EMBL/GenBank/DDBJ whole genome shotgun (WGS) entry which is preliminary data.</text>
</comment>
<dbReference type="InterPro" id="IPR015816">
    <property type="entry name" value="Vitellinogen_b-sht_N"/>
</dbReference>
<accession>A0ABR3HK80</accession>
<keyword evidence="2" id="KW-0813">Transport</keyword>
<evidence type="ECO:0000313" key="9">
    <source>
        <dbReference type="Proteomes" id="UP001549920"/>
    </source>
</evidence>
<evidence type="ECO:0000256" key="4">
    <source>
        <dbReference type="ARBA" id="ARBA00022824"/>
    </source>
</evidence>
<dbReference type="Gene3D" id="2.30.230.10">
    <property type="entry name" value="Lipovitellin, beta-sheet shell regions, chain A"/>
    <property type="match status" value="1"/>
</dbReference>
<evidence type="ECO:0000256" key="1">
    <source>
        <dbReference type="ARBA" id="ARBA00004240"/>
    </source>
</evidence>
<proteinExistence type="predicted"/>
<protein>
    <recommendedName>
        <fullName evidence="10">Microsomal triglyceride transfer protein large subunit</fullName>
    </recommendedName>
</protein>
<keyword evidence="9" id="KW-1185">Reference proteome</keyword>
<dbReference type="InterPro" id="IPR039988">
    <property type="entry name" value="MTTP"/>
</dbReference>
<dbReference type="Pfam" id="PF19444">
    <property type="entry name" value="MTP_lip_bd"/>
    <property type="match status" value="1"/>
</dbReference>
<organism evidence="8 9">
    <name type="scientific">Loxostege sticticalis</name>
    <name type="common">Beet webworm moth</name>
    <dbReference type="NCBI Taxonomy" id="481309"/>
    <lineage>
        <taxon>Eukaryota</taxon>
        <taxon>Metazoa</taxon>
        <taxon>Ecdysozoa</taxon>
        <taxon>Arthropoda</taxon>
        <taxon>Hexapoda</taxon>
        <taxon>Insecta</taxon>
        <taxon>Pterygota</taxon>
        <taxon>Neoptera</taxon>
        <taxon>Endopterygota</taxon>
        <taxon>Lepidoptera</taxon>
        <taxon>Glossata</taxon>
        <taxon>Ditrysia</taxon>
        <taxon>Pyraloidea</taxon>
        <taxon>Crambidae</taxon>
        <taxon>Pyraustinae</taxon>
        <taxon>Loxostege</taxon>
    </lineage>
</organism>
<feature type="chain" id="PRO_5047090068" description="Microsomal triglyceride transfer protein large subunit" evidence="5">
    <location>
        <begin position="20"/>
        <end position="796"/>
    </location>
</feature>
<keyword evidence="4" id="KW-0256">Endoplasmic reticulum</keyword>
<evidence type="ECO:0008006" key="10">
    <source>
        <dbReference type="Google" id="ProtNLM"/>
    </source>
</evidence>
<dbReference type="EMBL" id="JBEUOH010000017">
    <property type="protein sequence ID" value="KAL0870825.1"/>
    <property type="molecule type" value="Genomic_DNA"/>
</dbReference>
<name>A0ABR3HK80_LOXSC</name>
<dbReference type="InterPro" id="IPR001747">
    <property type="entry name" value="Vitellogenin_N"/>
</dbReference>
<dbReference type="PANTHER" id="PTHR13024">
    <property type="entry name" value="MICROSOMAL TRIGLYCERIDE TRANSFER PROTEIN, LARGE SUBUNIT"/>
    <property type="match status" value="1"/>
</dbReference>
<feature type="domain" description="Vitellogenin" evidence="6">
    <location>
        <begin position="42"/>
        <end position="176"/>
    </location>
</feature>
<evidence type="ECO:0000256" key="5">
    <source>
        <dbReference type="SAM" id="SignalP"/>
    </source>
</evidence>
<comment type="subcellular location">
    <subcellularLocation>
        <location evidence="1">Endoplasmic reticulum</location>
    </subcellularLocation>
</comment>
<sequence>MRPLVFILVSVQCVSLVQWAVSSSVPRHEYSEVKLFQTPGAYDVESTVLLNDVAKTDKEVGYKIKAQLHVHPLWADSYSEFFLKFNLKSPQLHLRGSHINADFRAFSSVWDSYKDSSFYVHWKSGVIQAAYLDPAELPDVLNYKKGLISLFQFQIIDGQYNETDISGVCDVLYESISSTVFRKIKRNCVPVGDESEQDKKSSESVALRRITRYTLGPAAQALEAIYADELLEVGDRELGVKARSWHSLKLAGPATAAPAVASLDAALQALPKGLAPAVLQLAAGDATDENLDLEAALAASKEALESEQAGSGGRVADAAAALRLLPALRAANVATLRALLQRDSSYPMLSGLCRMLGLAGTRAAFAAADSFLHLGARDPLLPLARDYLAALALAPRPRGGRAPALAALDALAAAPPHALHVARRRRLEAVALLPGRPLEVRAAALDLYLRRSASKPLPLITTALELHRHGPGELRRVLWQRLRALEPEHAKLRELLPLFPRELATWHAQAHAGTSSVLTRPTGWRAGAFAAELESLQAAASGLLRRGTVRLLAKDKENSTLDMLTVEVWTRGLEAVAGGGAADAALYEGEDAAAADAAGGLGLAVAGARLPPIDLFKGQGELLGHVWAGTGSSPTPVLRAIRPLPPLDTRVPLSAGVVVHATRQVAFSVALDAHATVSLWSRSARSGLEFRAGAAGEALLSLQTAWGRAAARSTAGAEPALRIAADLDFYDAIALCVRVRLDEYERKKESYLESVQGSRNLKVSRWRNETLPLAGRTLSLGRVGDAACRTLTAGDD</sequence>
<reference evidence="8 9" key="1">
    <citation type="submission" date="2024-06" db="EMBL/GenBank/DDBJ databases">
        <title>A chromosome-level genome assembly of beet webworm, Loxostege sticticalis.</title>
        <authorList>
            <person name="Zhang Y."/>
        </authorList>
    </citation>
    <scope>NUCLEOTIDE SEQUENCE [LARGE SCALE GENOMIC DNA]</scope>
    <source>
        <strain evidence="8">AQ026</strain>
        <tissue evidence="8">Whole body</tissue>
    </source>
</reference>
<feature type="domain" description="MTP large subunit lipid-binding" evidence="7">
    <location>
        <begin position="539"/>
        <end position="739"/>
    </location>
</feature>
<evidence type="ECO:0000313" key="8">
    <source>
        <dbReference type="EMBL" id="KAL0870825.1"/>
    </source>
</evidence>
<dbReference type="InterPro" id="IPR045811">
    <property type="entry name" value="MTP_lip-bd"/>
</dbReference>
<dbReference type="SUPFAM" id="SSF56968">
    <property type="entry name" value="Lipovitellin-phosvitin complex, beta-sheet shell regions"/>
    <property type="match status" value="1"/>
</dbReference>
<evidence type="ECO:0000256" key="2">
    <source>
        <dbReference type="ARBA" id="ARBA00022448"/>
    </source>
</evidence>
<evidence type="ECO:0000256" key="3">
    <source>
        <dbReference type="ARBA" id="ARBA00022729"/>
    </source>
</evidence>
<keyword evidence="3 5" id="KW-0732">Signal</keyword>
<feature type="signal peptide" evidence="5">
    <location>
        <begin position="1"/>
        <end position="19"/>
    </location>
</feature>
<dbReference type="PANTHER" id="PTHR13024:SF0">
    <property type="entry name" value="MICROSOMAL TRIACYLGLYCEROL TRANSFER PROTEIN"/>
    <property type="match status" value="1"/>
</dbReference>
<dbReference type="Pfam" id="PF01347">
    <property type="entry name" value="Vitellogenin_N"/>
    <property type="match status" value="1"/>
</dbReference>
<gene>
    <name evidence="8" type="ORF">ABMA27_004672</name>
</gene>
<dbReference type="Proteomes" id="UP001549920">
    <property type="component" value="Unassembled WGS sequence"/>
</dbReference>
<dbReference type="InterPro" id="IPR015819">
    <property type="entry name" value="Lipid_transp_b-sht_shell"/>
</dbReference>
<evidence type="ECO:0000259" key="7">
    <source>
        <dbReference type="Pfam" id="PF19444"/>
    </source>
</evidence>